<dbReference type="GO" id="GO:0012505">
    <property type="term" value="C:endomembrane system"/>
    <property type="evidence" value="ECO:0007669"/>
    <property type="project" value="TreeGrafter"/>
</dbReference>
<organism evidence="9 10">
    <name type="scientific">Marchantia polymorpha subsp. ruderalis</name>
    <dbReference type="NCBI Taxonomy" id="1480154"/>
    <lineage>
        <taxon>Eukaryota</taxon>
        <taxon>Viridiplantae</taxon>
        <taxon>Streptophyta</taxon>
        <taxon>Embryophyta</taxon>
        <taxon>Marchantiophyta</taxon>
        <taxon>Marchantiopsida</taxon>
        <taxon>Marchantiidae</taxon>
        <taxon>Marchantiales</taxon>
        <taxon>Marchantiaceae</taxon>
        <taxon>Marchantia</taxon>
    </lineage>
</organism>
<comment type="caution">
    <text evidence="9">The sequence shown here is derived from an EMBL/GenBank/DDBJ whole genome shotgun (WGS) entry which is preliminary data.</text>
</comment>
<keyword evidence="4" id="KW-0926">Vacuole</keyword>
<keyword evidence="6" id="KW-0325">Glycoprotein</keyword>
<evidence type="ECO:0000256" key="3">
    <source>
        <dbReference type="ARBA" id="ARBA00022553"/>
    </source>
</evidence>
<proteinExistence type="inferred from homology"/>
<evidence type="ECO:0000256" key="5">
    <source>
        <dbReference type="ARBA" id="ARBA00022729"/>
    </source>
</evidence>
<sequence>MNGRQAGRDPTSAEAEGIKGPSGPGKRLKRGCESRDEKPQHATNDGLFAATAHGRGWGSGVYSAHVFFTARVGGEITGWWGWGGGNRVAEEGGSGEWGPRGPRTEAESGETAGAVFLALDPLQLSPIAFEKDFKVLSVPQPTLQLLAQIPRDEKNTLKNAEIVYGGQIFGPESVLFDSQGRGPYTGVGDGRVVRWEGSEKGWVEFATVIANRTEVCNPTTPLAANLKYEHLCGRPLGIRFNKDGDLYICDAYFGLLKVGAEGGLAEVLVSEAEGQKIIFANDLDIDDDGTVYFTDSSSKYPRSKFFHSILEAEETGRFLKYDPKTKETTVLVKKLRFPNGVTFSKDKSFIIIAETRLGRLLRYWVKGPKAGTVEDFVWLPGYPDNVRTNKDGDFWVALHCRRISFDRFMNSYPKVKQALLKLPISMKFLYGMFSGKPHATALKYSPEGKLLQVVEDLKGETVRLISEVEEHDGKLWFGSVLLDHVAVISAP</sequence>
<dbReference type="GO" id="GO:0005773">
    <property type="term" value="C:vacuole"/>
    <property type="evidence" value="ECO:0007669"/>
    <property type="project" value="UniProtKB-SubCell"/>
</dbReference>
<dbReference type="Gene3D" id="2.120.10.30">
    <property type="entry name" value="TolB, C-terminal domain"/>
    <property type="match status" value="1"/>
</dbReference>
<feature type="compositionally biased region" description="Basic and acidic residues" evidence="7">
    <location>
        <begin position="30"/>
        <end position="40"/>
    </location>
</feature>
<accession>A0A176WIK1</accession>
<evidence type="ECO:0000259" key="8">
    <source>
        <dbReference type="Pfam" id="PF03088"/>
    </source>
</evidence>
<comment type="similarity">
    <text evidence="2">Belongs to the strictosidine synthase family.</text>
</comment>
<feature type="region of interest" description="Disordered" evidence="7">
    <location>
        <begin position="1"/>
        <end position="43"/>
    </location>
</feature>
<comment type="subcellular location">
    <subcellularLocation>
        <location evidence="1">Vacuole</location>
    </subcellularLocation>
</comment>
<keyword evidence="5" id="KW-0732">Signal</keyword>
<dbReference type="AlphaFoldDB" id="A0A176WIK1"/>
<evidence type="ECO:0000256" key="6">
    <source>
        <dbReference type="ARBA" id="ARBA00023180"/>
    </source>
</evidence>
<dbReference type="PANTHER" id="PTHR10426">
    <property type="entry name" value="STRICTOSIDINE SYNTHASE-RELATED"/>
    <property type="match status" value="1"/>
</dbReference>
<evidence type="ECO:0000256" key="4">
    <source>
        <dbReference type="ARBA" id="ARBA00022554"/>
    </source>
</evidence>
<keyword evidence="10" id="KW-1185">Reference proteome</keyword>
<evidence type="ECO:0000256" key="2">
    <source>
        <dbReference type="ARBA" id="ARBA00009191"/>
    </source>
</evidence>
<evidence type="ECO:0000256" key="7">
    <source>
        <dbReference type="SAM" id="MobiDB-lite"/>
    </source>
</evidence>
<gene>
    <name evidence="9" type="ORF">AXG93_2772s1150</name>
</gene>
<dbReference type="GO" id="GO:0016787">
    <property type="term" value="F:hydrolase activity"/>
    <property type="evidence" value="ECO:0007669"/>
    <property type="project" value="TreeGrafter"/>
</dbReference>
<evidence type="ECO:0000256" key="1">
    <source>
        <dbReference type="ARBA" id="ARBA00004116"/>
    </source>
</evidence>
<dbReference type="InterPro" id="IPR018119">
    <property type="entry name" value="Strictosidine_synth_cons-reg"/>
</dbReference>
<dbReference type="EMBL" id="LVLJ01000913">
    <property type="protein sequence ID" value="OAE32006.1"/>
    <property type="molecule type" value="Genomic_DNA"/>
</dbReference>
<dbReference type="Proteomes" id="UP000077202">
    <property type="component" value="Unassembled WGS sequence"/>
</dbReference>
<reference evidence="9" key="1">
    <citation type="submission" date="2016-03" db="EMBL/GenBank/DDBJ databases">
        <title>Mechanisms controlling the formation of the plant cell surface in tip-growing cells are functionally conserved among land plants.</title>
        <authorList>
            <person name="Honkanen S."/>
            <person name="Jones V.A."/>
            <person name="Morieri G."/>
            <person name="Champion C."/>
            <person name="Hetherington A.J."/>
            <person name="Kelly S."/>
            <person name="Saint-Marcoux D."/>
            <person name="Proust H."/>
            <person name="Prescott H."/>
            <person name="Dolan L."/>
        </authorList>
    </citation>
    <scope>NUCLEOTIDE SEQUENCE [LARGE SCALE GENOMIC DNA]</scope>
    <source>
        <tissue evidence="9">Whole gametophyte</tissue>
    </source>
</reference>
<dbReference type="Pfam" id="PF20067">
    <property type="entry name" value="SSL_N"/>
    <property type="match status" value="1"/>
</dbReference>
<feature type="domain" description="Strictosidine synthase conserved region" evidence="8">
    <location>
        <begin position="281"/>
        <end position="368"/>
    </location>
</feature>
<evidence type="ECO:0000313" key="10">
    <source>
        <dbReference type="Proteomes" id="UP000077202"/>
    </source>
</evidence>
<dbReference type="InterPro" id="IPR011042">
    <property type="entry name" value="6-blade_b-propeller_TolB-like"/>
</dbReference>
<evidence type="ECO:0000313" key="9">
    <source>
        <dbReference type="EMBL" id="OAE32006.1"/>
    </source>
</evidence>
<name>A0A176WIK1_MARPO</name>
<protein>
    <recommendedName>
        <fullName evidence="8">Strictosidine synthase conserved region domain-containing protein</fullName>
    </recommendedName>
</protein>
<dbReference type="PANTHER" id="PTHR10426:SF88">
    <property type="entry name" value="ADIPOCYTE PLASMA MEMBRANE-ASSOCIATED PROTEIN HEMOMUCIN-RELATED"/>
    <property type="match status" value="1"/>
</dbReference>
<keyword evidence="3" id="KW-0597">Phosphoprotein</keyword>
<dbReference type="Pfam" id="PF03088">
    <property type="entry name" value="Str_synth"/>
    <property type="match status" value="1"/>
</dbReference>
<dbReference type="FunFam" id="2.120.10.30:FF:000032">
    <property type="entry name" value="Protein STRICTOSIDINE SYNTHASE-LIKE 13"/>
    <property type="match status" value="1"/>
</dbReference>
<dbReference type="SUPFAM" id="SSF63829">
    <property type="entry name" value="Calcium-dependent phosphotriesterase"/>
    <property type="match status" value="1"/>
</dbReference>